<dbReference type="Proteomes" id="UP000447393">
    <property type="component" value="Unassembled WGS sequence"/>
</dbReference>
<evidence type="ECO:0008006" key="3">
    <source>
        <dbReference type="Google" id="ProtNLM"/>
    </source>
</evidence>
<proteinExistence type="predicted"/>
<evidence type="ECO:0000313" key="2">
    <source>
        <dbReference type="Proteomes" id="UP000447393"/>
    </source>
</evidence>
<sequence>MAKPSKDKQNEMIQQEIDRLNAIVIDMPENVREAVKELIERLAFMTIQLEILEDTIKVKGPTYTYKNGSQKMLIENPAQKSYNTTMNRYTAAYDKLIKLVEISLKDNPGDDEDDLEDI</sequence>
<dbReference type="RefSeq" id="WP_160915564.1">
    <property type="nucleotide sequence ID" value="NZ_WMEZ01000004.1"/>
</dbReference>
<reference evidence="1 2" key="1">
    <citation type="submission" date="2019-11" db="EMBL/GenBank/DDBJ databases">
        <title>Genome sequences of 17 halophilic strains isolated from different environments.</title>
        <authorList>
            <person name="Furrow R.E."/>
        </authorList>
    </citation>
    <scope>NUCLEOTIDE SEQUENCE [LARGE SCALE GENOMIC DNA]</scope>
    <source>
        <strain evidence="1 2">22505_10_Sand</strain>
    </source>
</reference>
<dbReference type="AlphaFoldDB" id="A0A845E3F0"/>
<protein>
    <recommendedName>
        <fullName evidence="3">Terminase</fullName>
    </recommendedName>
</protein>
<gene>
    <name evidence="1" type="ORF">GLV98_12270</name>
</gene>
<name>A0A845E3F0_9BACI</name>
<accession>A0A845E3F0</accession>
<organism evidence="1 2">
    <name type="scientific">Halobacillus litoralis</name>
    <dbReference type="NCBI Taxonomy" id="45668"/>
    <lineage>
        <taxon>Bacteria</taxon>
        <taxon>Bacillati</taxon>
        <taxon>Bacillota</taxon>
        <taxon>Bacilli</taxon>
        <taxon>Bacillales</taxon>
        <taxon>Bacillaceae</taxon>
        <taxon>Halobacillus</taxon>
    </lineage>
</organism>
<comment type="caution">
    <text evidence="1">The sequence shown here is derived from an EMBL/GenBank/DDBJ whole genome shotgun (WGS) entry which is preliminary data.</text>
</comment>
<evidence type="ECO:0000313" key="1">
    <source>
        <dbReference type="EMBL" id="MYL50264.1"/>
    </source>
</evidence>
<dbReference type="EMBL" id="WMEZ01000004">
    <property type="protein sequence ID" value="MYL50264.1"/>
    <property type="molecule type" value="Genomic_DNA"/>
</dbReference>
<dbReference type="OrthoDB" id="3196710at2"/>